<organism evidence="2 3">
    <name type="scientific">Dreissena polymorpha</name>
    <name type="common">Zebra mussel</name>
    <name type="synonym">Mytilus polymorpha</name>
    <dbReference type="NCBI Taxonomy" id="45954"/>
    <lineage>
        <taxon>Eukaryota</taxon>
        <taxon>Metazoa</taxon>
        <taxon>Spiralia</taxon>
        <taxon>Lophotrochozoa</taxon>
        <taxon>Mollusca</taxon>
        <taxon>Bivalvia</taxon>
        <taxon>Autobranchia</taxon>
        <taxon>Heteroconchia</taxon>
        <taxon>Euheterodonta</taxon>
        <taxon>Imparidentia</taxon>
        <taxon>Neoheterodontei</taxon>
        <taxon>Myida</taxon>
        <taxon>Dreissenoidea</taxon>
        <taxon>Dreissenidae</taxon>
        <taxon>Dreissena</taxon>
    </lineage>
</organism>
<feature type="compositionally biased region" description="Polar residues" evidence="1">
    <location>
        <begin position="203"/>
        <end position="222"/>
    </location>
</feature>
<reference evidence="2" key="2">
    <citation type="submission" date="2020-11" db="EMBL/GenBank/DDBJ databases">
        <authorList>
            <person name="McCartney M.A."/>
            <person name="Auch B."/>
            <person name="Kono T."/>
            <person name="Mallez S."/>
            <person name="Becker A."/>
            <person name="Gohl D.M."/>
            <person name="Silverstein K.A.T."/>
            <person name="Koren S."/>
            <person name="Bechman K.B."/>
            <person name="Herman A."/>
            <person name="Abrahante J.E."/>
            <person name="Garbe J."/>
        </authorList>
    </citation>
    <scope>NUCLEOTIDE SEQUENCE</scope>
    <source>
        <strain evidence="2">Duluth1</strain>
        <tissue evidence="2">Whole animal</tissue>
    </source>
</reference>
<protein>
    <submittedName>
        <fullName evidence="2">Uncharacterized protein</fullName>
    </submittedName>
</protein>
<evidence type="ECO:0000313" key="2">
    <source>
        <dbReference type="EMBL" id="KAH3842634.1"/>
    </source>
</evidence>
<keyword evidence="3" id="KW-1185">Reference proteome</keyword>
<feature type="region of interest" description="Disordered" evidence="1">
    <location>
        <begin position="203"/>
        <end position="228"/>
    </location>
</feature>
<evidence type="ECO:0000313" key="3">
    <source>
        <dbReference type="Proteomes" id="UP000828390"/>
    </source>
</evidence>
<gene>
    <name evidence="2" type="ORF">DPMN_116135</name>
</gene>
<proteinExistence type="predicted"/>
<dbReference type="AlphaFoldDB" id="A0A9D4KNA7"/>
<dbReference type="Proteomes" id="UP000828390">
    <property type="component" value="Unassembled WGS sequence"/>
</dbReference>
<evidence type="ECO:0000256" key="1">
    <source>
        <dbReference type="SAM" id="MobiDB-lite"/>
    </source>
</evidence>
<accession>A0A9D4KNA7</accession>
<dbReference type="EMBL" id="JAIWYP010000004">
    <property type="protein sequence ID" value="KAH3842634.1"/>
    <property type="molecule type" value="Genomic_DNA"/>
</dbReference>
<comment type="caution">
    <text evidence="2">The sequence shown here is derived from an EMBL/GenBank/DDBJ whole genome shotgun (WGS) entry which is preliminary data.</text>
</comment>
<sequence>MALFHYENNTAPSELGSAWTRADICATHLCDTSQICDISTTKEDPDPPTTTGDRRRSTIVRFNSCALDDRTYTSTATVNHTELLSKGLGRRPDTTFSLPTSGTQSDLRNKIIELYPILDTISFELMVVDSEGKTTDNCSYTAASMPAVTLTPAILSTPVFRTTPANPSTPAVTTMPAIPSTPAVMTTQAIPSMPAITTTPAISSTPAVTTTPAIPSTPTVTTKPAIPSTPAFTTTQARYHSSSRLGNQSALLRLINDLLDGMEKQEVTALIAIDLSAAFDTANVGSQHSTGRP</sequence>
<name>A0A9D4KNA7_DREPO</name>
<reference evidence="2" key="1">
    <citation type="journal article" date="2019" name="bioRxiv">
        <title>The Genome of the Zebra Mussel, Dreissena polymorpha: A Resource for Invasive Species Research.</title>
        <authorList>
            <person name="McCartney M.A."/>
            <person name="Auch B."/>
            <person name="Kono T."/>
            <person name="Mallez S."/>
            <person name="Zhang Y."/>
            <person name="Obille A."/>
            <person name="Becker A."/>
            <person name="Abrahante J.E."/>
            <person name="Garbe J."/>
            <person name="Badalamenti J.P."/>
            <person name="Herman A."/>
            <person name="Mangelson H."/>
            <person name="Liachko I."/>
            <person name="Sullivan S."/>
            <person name="Sone E.D."/>
            <person name="Koren S."/>
            <person name="Silverstein K.A.T."/>
            <person name="Beckman K.B."/>
            <person name="Gohl D.M."/>
        </authorList>
    </citation>
    <scope>NUCLEOTIDE SEQUENCE</scope>
    <source>
        <strain evidence="2">Duluth1</strain>
        <tissue evidence="2">Whole animal</tissue>
    </source>
</reference>